<dbReference type="CDD" id="cd20557">
    <property type="entry name" value="CYCLIN_ScPCL1-like"/>
    <property type="match status" value="1"/>
</dbReference>
<feature type="domain" description="Cyclin N-terminal" evidence="2">
    <location>
        <begin position="52"/>
        <end position="154"/>
    </location>
</feature>
<dbReference type="RefSeq" id="XP_064855252.1">
    <property type="nucleotide sequence ID" value="XM_064999180.1"/>
</dbReference>
<dbReference type="PANTHER" id="PTHR15615">
    <property type="match status" value="1"/>
</dbReference>
<gene>
    <name evidence="3" type="ORF">DASC09_055950</name>
</gene>
<dbReference type="Pfam" id="PF00134">
    <property type="entry name" value="Cyclin_N"/>
    <property type="match status" value="1"/>
</dbReference>
<dbReference type="PANTHER" id="PTHR15615:SF114">
    <property type="entry name" value="PHO85 CYCLIN-1"/>
    <property type="match status" value="1"/>
</dbReference>
<feature type="region of interest" description="Disordered" evidence="1">
    <location>
        <begin position="276"/>
        <end position="310"/>
    </location>
</feature>
<name>A0AAV5QUR6_9ASCO</name>
<dbReference type="InterPro" id="IPR036915">
    <property type="entry name" value="Cyclin-like_sf"/>
</dbReference>
<evidence type="ECO:0000259" key="2">
    <source>
        <dbReference type="Pfam" id="PF00134"/>
    </source>
</evidence>
<evidence type="ECO:0000313" key="3">
    <source>
        <dbReference type="EMBL" id="GMM38256.1"/>
    </source>
</evidence>
<feature type="region of interest" description="Disordered" evidence="1">
    <location>
        <begin position="219"/>
        <end position="251"/>
    </location>
</feature>
<dbReference type="InterPro" id="IPR013922">
    <property type="entry name" value="Cyclin_PHO80-like"/>
</dbReference>
<dbReference type="Gene3D" id="1.10.472.10">
    <property type="entry name" value="Cyclin-like"/>
    <property type="match status" value="1"/>
</dbReference>
<dbReference type="SUPFAM" id="SSF47954">
    <property type="entry name" value="Cyclin-like"/>
    <property type="match status" value="1"/>
</dbReference>
<proteinExistence type="predicted"/>
<dbReference type="EMBL" id="BTFZ01000019">
    <property type="protein sequence ID" value="GMM38256.1"/>
    <property type="molecule type" value="Genomic_DNA"/>
</dbReference>
<dbReference type="GO" id="GO:0005634">
    <property type="term" value="C:nucleus"/>
    <property type="evidence" value="ECO:0007669"/>
    <property type="project" value="TreeGrafter"/>
</dbReference>
<reference evidence="3 4" key="1">
    <citation type="journal article" date="2023" name="Elife">
        <title>Identification of key yeast species and microbe-microbe interactions impacting larval growth of Drosophila in the wild.</title>
        <authorList>
            <person name="Mure A."/>
            <person name="Sugiura Y."/>
            <person name="Maeda R."/>
            <person name="Honda K."/>
            <person name="Sakurai N."/>
            <person name="Takahashi Y."/>
            <person name="Watada M."/>
            <person name="Katoh T."/>
            <person name="Gotoh A."/>
            <person name="Gotoh Y."/>
            <person name="Taniguchi I."/>
            <person name="Nakamura K."/>
            <person name="Hayashi T."/>
            <person name="Katayama T."/>
            <person name="Uemura T."/>
            <person name="Hattori Y."/>
        </authorList>
    </citation>
    <scope>NUCLEOTIDE SEQUENCE [LARGE SCALE GENOMIC DNA]</scope>
    <source>
        <strain evidence="3 4">SC-9</strain>
    </source>
</reference>
<evidence type="ECO:0000256" key="1">
    <source>
        <dbReference type="SAM" id="MobiDB-lite"/>
    </source>
</evidence>
<comment type="caution">
    <text evidence="3">The sequence shown here is derived from an EMBL/GenBank/DDBJ whole genome shotgun (WGS) entry which is preliminary data.</text>
</comment>
<keyword evidence="4" id="KW-1185">Reference proteome</keyword>
<dbReference type="GO" id="GO:0000307">
    <property type="term" value="C:cyclin-dependent protein kinase holoenzyme complex"/>
    <property type="evidence" value="ECO:0007669"/>
    <property type="project" value="TreeGrafter"/>
</dbReference>
<dbReference type="GeneID" id="90076245"/>
<dbReference type="GO" id="GO:0016538">
    <property type="term" value="F:cyclin-dependent protein serine/threonine kinase regulator activity"/>
    <property type="evidence" value="ECO:0007669"/>
    <property type="project" value="TreeGrafter"/>
</dbReference>
<sequence length="433" mass="48566">MSNHQALEVFLQTPINYKMIQALVHNTLKVLPCPEDAYPSPKSSPNPCDTKKKAPSLFSFISRIVKESSTHTGTLMATLVYLKRLHEKLPADATAQDPSTRHRIFLACLILSAKFHNDSSPKNKDWAHFTGGIFDIFEVNEMESQLLFLLDWDVSVSNPDLFAVLKDFLEPIKQEINNIVKLQNFLSHQRQSQTRKEKVSKLKKSMSLATTTSFKQTSKSIDTQQKIARSTTEPNLLQYPQYEPSSSPDSPSIIVVGKATTVKRLQPPVYISPSSKITKNAQHEPKIPDTLPSLPPIDKNLNSHHPKSKNLNYRSVQYARSINSGLSSLSNSSSNASLGSTLSNSSSVSSVFSQNPGLTNSDSYSSFCESVLDDSDNDDEEEDYFLQPVPLSESSRDLFNWKYQLVEKNFKPKMAKKLEMNRQQHPLAIVSDD</sequence>
<dbReference type="InterPro" id="IPR006671">
    <property type="entry name" value="Cyclin_N"/>
</dbReference>
<accession>A0AAV5QUR6</accession>
<organism evidence="3 4">
    <name type="scientific">Saccharomycopsis crataegensis</name>
    <dbReference type="NCBI Taxonomy" id="43959"/>
    <lineage>
        <taxon>Eukaryota</taxon>
        <taxon>Fungi</taxon>
        <taxon>Dikarya</taxon>
        <taxon>Ascomycota</taxon>
        <taxon>Saccharomycotina</taxon>
        <taxon>Saccharomycetes</taxon>
        <taxon>Saccharomycopsidaceae</taxon>
        <taxon>Saccharomycopsis</taxon>
    </lineage>
</organism>
<feature type="compositionally biased region" description="Polar residues" evidence="1">
    <location>
        <begin position="219"/>
        <end position="235"/>
    </location>
</feature>
<dbReference type="Proteomes" id="UP001360560">
    <property type="component" value="Unassembled WGS sequence"/>
</dbReference>
<evidence type="ECO:0000313" key="4">
    <source>
        <dbReference type="Proteomes" id="UP001360560"/>
    </source>
</evidence>
<dbReference type="AlphaFoldDB" id="A0AAV5QUR6"/>
<protein>
    <submittedName>
        <fullName evidence="3">Pcl1 protein</fullName>
    </submittedName>
</protein>
<dbReference type="GO" id="GO:0019901">
    <property type="term" value="F:protein kinase binding"/>
    <property type="evidence" value="ECO:0007669"/>
    <property type="project" value="InterPro"/>
</dbReference>